<proteinExistence type="predicted"/>
<accession>A0AAF1B9P1</accession>
<organism evidence="13 14">
    <name type="scientific">Daucus carota subsp. sativus</name>
    <name type="common">Carrot</name>
    <dbReference type="NCBI Taxonomy" id="79200"/>
    <lineage>
        <taxon>Eukaryota</taxon>
        <taxon>Viridiplantae</taxon>
        <taxon>Streptophyta</taxon>
        <taxon>Embryophyta</taxon>
        <taxon>Tracheophyta</taxon>
        <taxon>Spermatophyta</taxon>
        <taxon>Magnoliopsida</taxon>
        <taxon>eudicotyledons</taxon>
        <taxon>Gunneridae</taxon>
        <taxon>Pentapetalae</taxon>
        <taxon>asterids</taxon>
        <taxon>campanulids</taxon>
        <taxon>Apiales</taxon>
        <taxon>Apiaceae</taxon>
        <taxon>Apioideae</taxon>
        <taxon>Scandiceae</taxon>
        <taxon>Daucinae</taxon>
        <taxon>Daucus</taxon>
        <taxon>Daucus sect. Daucus</taxon>
    </lineage>
</organism>
<feature type="compositionally biased region" description="Polar residues" evidence="9">
    <location>
        <begin position="357"/>
        <end position="372"/>
    </location>
</feature>
<protein>
    <recommendedName>
        <fullName evidence="12">Leucine-rich repeat-containing N-terminal plant-type domain-containing protein</fullName>
    </recommendedName>
</protein>
<keyword evidence="5" id="KW-0677">Repeat</keyword>
<feature type="transmembrane region" description="Helical" evidence="10">
    <location>
        <begin position="276"/>
        <end position="299"/>
    </location>
</feature>
<keyword evidence="8" id="KW-0675">Receptor</keyword>
<dbReference type="EMBL" id="CP093349">
    <property type="protein sequence ID" value="WOH09893.1"/>
    <property type="molecule type" value="Genomic_DNA"/>
</dbReference>
<reference evidence="13" key="1">
    <citation type="journal article" date="2016" name="Nat. Genet.">
        <title>A high-quality carrot genome assembly provides new insights into carotenoid accumulation and asterid genome evolution.</title>
        <authorList>
            <person name="Iorizzo M."/>
            <person name="Ellison S."/>
            <person name="Senalik D."/>
            <person name="Zeng P."/>
            <person name="Satapoomin P."/>
            <person name="Huang J."/>
            <person name="Bowman M."/>
            <person name="Iovene M."/>
            <person name="Sanseverino W."/>
            <person name="Cavagnaro P."/>
            <person name="Yildiz M."/>
            <person name="Macko-Podgorni A."/>
            <person name="Moranska E."/>
            <person name="Grzebelus E."/>
            <person name="Grzebelus D."/>
            <person name="Ashrafi H."/>
            <person name="Zheng Z."/>
            <person name="Cheng S."/>
            <person name="Spooner D."/>
            <person name="Van Deynze A."/>
            <person name="Simon P."/>
        </authorList>
    </citation>
    <scope>NUCLEOTIDE SEQUENCE</scope>
    <source>
        <tissue evidence="13">Leaf</tissue>
    </source>
</reference>
<evidence type="ECO:0000256" key="2">
    <source>
        <dbReference type="ARBA" id="ARBA00022614"/>
    </source>
</evidence>
<dbReference type="Proteomes" id="UP000077755">
    <property type="component" value="Chromosome 7"/>
</dbReference>
<keyword evidence="4 11" id="KW-0732">Signal</keyword>
<dbReference type="InterPro" id="IPR032675">
    <property type="entry name" value="LRR_dom_sf"/>
</dbReference>
<dbReference type="PANTHER" id="PTHR48007:SF56">
    <property type="entry name" value="LOW QUALITY PROTEIN: PROTEIN STRUBBELIG-RECEPTOR FAMILY 2"/>
    <property type="match status" value="1"/>
</dbReference>
<keyword evidence="3 10" id="KW-0812">Transmembrane</keyword>
<evidence type="ECO:0000256" key="3">
    <source>
        <dbReference type="ARBA" id="ARBA00022692"/>
    </source>
</evidence>
<comment type="subcellular location">
    <subcellularLocation>
        <location evidence="1">Membrane</location>
    </subcellularLocation>
</comment>
<dbReference type="GO" id="GO:0016020">
    <property type="term" value="C:membrane"/>
    <property type="evidence" value="ECO:0007669"/>
    <property type="project" value="UniProtKB-SubCell"/>
</dbReference>
<evidence type="ECO:0000313" key="13">
    <source>
        <dbReference type="EMBL" id="WOH09893.1"/>
    </source>
</evidence>
<evidence type="ECO:0000256" key="7">
    <source>
        <dbReference type="ARBA" id="ARBA00023136"/>
    </source>
</evidence>
<dbReference type="InterPro" id="IPR013210">
    <property type="entry name" value="LRR_N_plant-typ"/>
</dbReference>
<evidence type="ECO:0000313" key="14">
    <source>
        <dbReference type="Proteomes" id="UP000077755"/>
    </source>
</evidence>
<dbReference type="Pfam" id="PF13855">
    <property type="entry name" value="LRR_8"/>
    <property type="match status" value="1"/>
</dbReference>
<feature type="signal peptide" evidence="11">
    <location>
        <begin position="1"/>
        <end position="29"/>
    </location>
</feature>
<evidence type="ECO:0000256" key="11">
    <source>
        <dbReference type="SAM" id="SignalP"/>
    </source>
</evidence>
<keyword evidence="6 10" id="KW-1133">Transmembrane helix</keyword>
<evidence type="ECO:0000256" key="1">
    <source>
        <dbReference type="ARBA" id="ARBA00004370"/>
    </source>
</evidence>
<keyword evidence="14" id="KW-1185">Reference proteome</keyword>
<evidence type="ECO:0000259" key="12">
    <source>
        <dbReference type="Pfam" id="PF08263"/>
    </source>
</evidence>
<feature type="region of interest" description="Disordered" evidence="9">
    <location>
        <begin position="320"/>
        <end position="372"/>
    </location>
</feature>
<dbReference type="Gene3D" id="3.80.10.10">
    <property type="entry name" value="Ribonuclease Inhibitor"/>
    <property type="match status" value="1"/>
</dbReference>
<keyword evidence="2" id="KW-0433">Leucine-rich repeat</keyword>
<evidence type="ECO:0000256" key="10">
    <source>
        <dbReference type="SAM" id="Phobius"/>
    </source>
</evidence>
<evidence type="ECO:0000256" key="9">
    <source>
        <dbReference type="SAM" id="MobiDB-lite"/>
    </source>
</evidence>
<evidence type="ECO:0000256" key="4">
    <source>
        <dbReference type="ARBA" id="ARBA00022729"/>
    </source>
</evidence>
<feature type="compositionally biased region" description="Polar residues" evidence="9">
    <location>
        <begin position="329"/>
        <end position="341"/>
    </location>
</feature>
<feature type="region of interest" description="Disordered" evidence="9">
    <location>
        <begin position="246"/>
        <end position="266"/>
    </location>
</feature>
<evidence type="ECO:0000256" key="8">
    <source>
        <dbReference type="ARBA" id="ARBA00023170"/>
    </source>
</evidence>
<gene>
    <name evidence="13" type="ORF">DCAR_0729353</name>
</gene>
<dbReference type="InterPro" id="IPR046959">
    <property type="entry name" value="PRK1-6/SRF4-like"/>
</dbReference>
<sequence length="430" mass="47517">MYPVAMSARSLWLYFTLLVFLALGLQASAETDEHETKSLQDLHRTLNIPSQLKGWRTYGGDPCAESWTGVTCKGSSVVQLEIPGLQLGGNLGYRLSDLRNLKKLDMSSNRIQGPIPYALPANLTYLNLAHNMFSQNLPYSLTNMKHLQLLNVSHNSLSGPIGDVFTGLTNLKEMFLESNGFTGSVTLLSELPLSDLDIQDNHFSGVIPPSFRGIPNLWLGGNRFHRRTGDIPWFFPWFDFTPHITSPPPPSNEATTATNGSSPPYCPKKEQKTKDYAPGAIICIVCGVTLFLAAILFAVARIKQRVAAAVFLAAARIQQRGRSHRRQESSPGSEFSSTAPEESSVLPDSYSPRVIQRGTTSSTSPRGQAFQTPILTETSEGLKWIMDHEMVERYHTAAAAVTEADPVENPSHSRIWRLWTKKGAMFLAKQ</sequence>
<name>A0AAF1B9P1_DAUCS</name>
<evidence type="ECO:0000256" key="6">
    <source>
        <dbReference type="ARBA" id="ARBA00022989"/>
    </source>
</evidence>
<dbReference type="Pfam" id="PF00560">
    <property type="entry name" value="LRR_1"/>
    <property type="match status" value="2"/>
</dbReference>
<dbReference type="SUPFAM" id="SSF52058">
    <property type="entry name" value="L domain-like"/>
    <property type="match status" value="1"/>
</dbReference>
<dbReference type="PANTHER" id="PTHR48007">
    <property type="entry name" value="LEUCINE-RICH REPEAT RECEPTOR-LIKE PROTEIN KINASE PXC1"/>
    <property type="match status" value="1"/>
</dbReference>
<feature type="chain" id="PRO_5042113184" description="Leucine-rich repeat-containing N-terminal plant-type domain-containing protein" evidence="11">
    <location>
        <begin position="30"/>
        <end position="430"/>
    </location>
</feature>
<feature type="compositionally biased region" description="Polar residues" evidence="9">
    <location>
        <begin position="252"/>
        <end position="262"/>
    </location>
</feature>
<evidence type="ECO:0000256" key="5">
    <source>
        <dbReference type="ARBA" id="ARBA00022737"/>
    </source>
</evidence>
<keyword evidence="7 10" id="KW-0472">Membrane</keyword>
<dbReference type="InterPro" id="IPR001611">
    <property type="entry name" value="Leu-rich_rpt"/>
</dbReference>
<dbReference type="FunFam" id="3.80.10.10:FF:000062">
    <property type="entry name" value="protein STRUBBELIG-RECEPTOR FAMILY 3"/>
    <property type="match status" value="1"/>
</dbReference>
<dbReference type="AlphaFoldDB" id="A0AAF1B9P1"/>
<feature type="domain" description="Leucine-rich repeat-containing N-terminal plant-type" evidence="12">
    <location>
        <begin position="34"/>
        <end position="72"/>
    </location>
</feature>
<dbReference type="Pfam" id="PF08263">
    <property type="entry name" value="LRRNT_2"/>
    <property type="match status" value="1"/>
</dbReference>
<reference evidence="13" key="2">
    <citation type="submission" date="2022-03" db="EMBL/GenBank/DDBJ databases">
        <title>Draft title - Genomic analysis of global carrot germplasm unveils the trajectory of domestication and the origin of high carotenoid orange carrot.</title>
        <authorList>
            <person name="Iorizzo M."/>
            <person name="Ellison S."/>
            <person name="Senalik D."/>
            <person name="Macko-Podgorni A."/>
            <person name="Grzebelus D."/>
            <person name="Bostan H."/>
            <person name="Rolling W."/>
            <person name="Curaba J."/>
            <person name="Simon P."/>
        </authorList>
    </citation>
    <scope>NUCLEOTIDE SEQUENCE</scope>
    <source>
        <tissue evidence="13">Leaf</tissue>
    </source>
</reference>